<dbReference type="InterPro" id="IPR011333">
    <property type="entry name" value="SKP1/BTB/POZ_sf"/>
</dbReference>
<dbReference type="InParanoid" id="A0A7F5RDD7"/>
<dbReference type="Gene3D" id="2.20.25.240">
    <property type="match status" value="1"/>
</dbReference>
<organism evidence="8 9">
    <name type="scientific">Agrilus planipennis</name>
    <name type="common">Emerald ash borer</name>
    <name type="synonym">Agrilus marcopoli</name>
    <dbReference type="NCBI Taxonomy" id="224129"/>
    <lineage>
        <taxon>Eukaryota</taxon>
        <taxon>Metazoa</taxon>
        <taxon>Ecdysozoa</taxon>
        <taxon>Arthropoda</taxon>
        <taxon>Hexapoda</taxon>
        <taxon>Insecta</taxon>
        <taxon>Pterygota</taxon>
        <taxon>Neoptera</taxon>
        <taxon>Endopterygota</taxon>
        <taxon>Coleoptera</taxon>
        <taxon>Polyphaga</taxon>
        <taxon>Elateriformia</taxon>
        <taxon>Buprestoidea</taxon>
        <taxon>Buprestidae</taxon>
        <taxon>Agrilinae</taxon>
        <taxon>Agrilus</taxon>
    </lineage>
</organism>
<dbReference type="GO" id="GO:0005634">
    <property type="term" value="C:nucleus"/>
    <property type="evidence" value="ECO:0007669"/>
    <property type="project" value="UniProtKB-SubCell"/>
</dbReference>
<evidence type="ECO:0000256" key="5">
    <source>
        <dbReference type="ARBA" id="ARBA00023242"/>
    </source>
</evidence>
<keyword evidence="2" id="KW-0479">Metal-binding</keyword>
<proteinExistence type="predicted"/>
<comment type="subcellular location">
    <subcellularLocation>
        <location evidence="1">Nucleus</location>
    </subcellularLocation>
</comment>
<dbReference type="OrthoDB" id="2311693at2759"/>
<gene>
    <name evidence="9" type="primary">LOC112905566</name>
</gene>
<accession>A0A7F5RDD7</accession>
<feature type="region of interest" description="Disordered" evidence="6">
    <location>
        <begin position="124"/>
        <end position="210"/>
    </location>
</feature>
<reference evidence="9" key="1">
    <citation type="submission" date="2025-08" db="UniProtKB">
        <authorList>
            <consortium name="RefSeq"/>
        </authorList>
    </citation>
    <scope>IDENTIFICATION</scope>
    <source>
        <tissue evidence="9">Entire body</tissue>
    </source>
</reference>
<dbReference type="KEGG" id="apln:112905566"/>
<feature type="compositionally biased region" description="Basic residues" evidence="6">
    <location>
        <begin position="137"/>
        <end position="151"/>
    </location>
</feature>
<evidence type="ECO:0000259" key="7">
    <source>
        <dbReference type="PROSITE" id="PS50097"/>
    </source>
</evidence>
<name>A0A7F5RDD7_AGRPL</name>
<dbReference type="FunFam" id="3.30.710.10:FF:000036">
    <property type="entry name" value="Mod(Mdg4), isoform H"/>
    <property type="match status" value="1"/>
</dbReference>
<dbReference type="CDD" id="cd18315">
    <property type="entry name" value="BTB_POZ_BAB-like"/>
    <property type="match status" value="1"/>
</dbReference>
<dbReference type="AlphaFoldDB" id="A0A7F5RDD7"/>
<evidence type="ECO:0000313" key="9">
    <source>
        <dbReference type="RefSeq" id="XP_025833994.1"/>
    </source>
</evidence>
<dbReference type="InterPro" id="IPR007588">
    <property type="entry name" value="Znf_FLYWCH"/>
</dbReference>
<dbReference type="Gene3D" id="3.30.710.10">
    <property type="entry name" value="Potassium Channel Kv1.1, Chain A"/>
    <property type="match status" value="1"/>
</dbReference>
<dbReference type="RefSeq" id="XP_025833994.1">
    <property type="nucleotide sequence ID" value="XM_025978209.1"/>
</dbReference>
<keyword evidence="3" id="KW-0863">Zinc-finger</keyword>
<dbReference type="SMART" id="SM00225">
    <property type="entry name" value="BTB"/>
    <property type="match status" value="1"/>
</dbReference>
<evidence type="ECO:0000256" key="2">
    <source>
        <dbReference type="ARBA" id="ARBA00022723"/>
    </source>
</evidence>
<sequence length="356" mass="40526">MESEQFSLSWNNFHSNLSAGFHSLLQDEDLVDVTLAAEGQYLKAHKTILSVCSPYFKELFRVNPCKHPIVILQDVNYSALKNLLQFMYYGEVSVSQEEIPIFMRVAETLKVKGLTDTGSNGFLERMTTEHIETRPAERHHKPSKKIIKHVQSRSTESPHSSYSSHPSESPRLVKSPEPTPVKRKFTEESSSEVINKAMLNPKEEPVEQNEEYTDLSYDDSLDMSSMLNTSITESPHPSGSWMPPNQTQSMTDTSSPGTLQCILGRRGNPRLIVDGHTFFKKSAYKGKSFWYCKHSRSPYKCVAVCWTLHGNIVKWPCEHNHPVIAEPFNPEEDTDVPIEKLQEVLIQTSYANRSDF</sequence>
<dbReference type="GeneID" id="112905566"/>
<dbReference type="PANTHER" id="PTHR23110:SF99">
    <property type="entry name" value="BROAD-COMPLEX CORE PROTEIN ISOFORM 6"/>
    <property type="match status" value="1"/>
</dbReference>
<dbReference type="InterPro" id="IPR051095">
    <property type="entry name" value="Dros_DevTransReg"/>
</dbReference>
<dbReference type="Pfam" id="PF04500">
    <property type="entry name" value="FLYWCH"/>
    <property type="match status" value="1"/>
</dbReference>
<dbReference type="InterPro" id="IPR000210">
    <property type="entry name" value="BTB/POZ_dom"/>
</dbReference>
<evidence type="ECO:0000256" key="1">
    <source>
        <dbReference type="ARBA" id="ARBA00004123"/>
    </source>
</evidence>
<feature type="compositionally biased region" description="Low complexity" evidence="6">
    <location>
        <begin position="152"/>
        <end position="170"/>
    </location>
</feature>
<dbReference type="PROSITE" id="PS50097">
    <property type="entry name" value="BTB"/>
    <property type="match status" value="1"/>
</dbReference>
<evidence type="ECO:0000256" key="6">
    <source>
        <dbReference type="SAM" id="MobiDB-lite"/>
    </source>
</evidence>
<evidence type="ECO:0000313" key="8">
    <source>
        <dbReference type="Proteomes" id="UP000192223"/>
    </source>
</evidence>
<evidence type="ECO:0000256" key="4">
    <source>
        <dbReference type="ARBA" id="ARBA00022833"/>
    </source>
</evidence>
<dbReference type="GO" id="GO:0006357">
    <property type="term" value="P:regulation of transcription by RNA polymerase II"/>
    <property type="evidence" value="ECO:0007669"/>
    <property type="project" value="TreeGrafter"/>
</dbReference>
<keyword evidence="5" id="KW-0539">Nucleus</keyword>
<dbReference type="Pfam" id="PF00651">
    <property type="entry name" value="BTB"/>
    <property type="match status" value="1"/>
</dbReference>
<dbReference type="SUPFAM" id="SSF54695">
    <property type="entry name" value="POZ domain"/>
    <property type="match status" value="1"/>
</dbReference>
<protein>
    <submittedName>
        <fullName evidence="9">Broad-complex core protein isoforms 1/2/3/4/5-like</fullName>
    </submittedName>
</protein>
<evidence type="ECO:0000256" key="3">
    <source>
        <dbReference type="ARBA" id="ARBA00022771"/>
    </source>
</evidence>
<feature type="compositionally biased region" description="Basic and acidic residues" evidence="6">
    <location>
        <begin position="126"/>
        <end position="136"/>
    </location>
</feature>
<keyword evidence="8" id="KW-1185">Reference proteome</keyword>
<dbReference type="Proteomes" id="UP000192223">
    <property type="component" value="Unplaced"/>
</dbReference>
<dbReference type="GO" id="GO:0008270">
    <property type="term" value="F:zinc ion binding"/>
    <property type="evidence" value="ECO:0007669"/>
    <property type="project" value="UniProtKB-KW"/>
</dbReference>
<keyword evidence="4" id="KW-0862">Zinc</keyword>
<feature type="domain" description="BTB" evidence="7">
    <location>
        <begin position="31"/>
        <end position="96"/>
    </location>
</feature>
<feature type="region of interest" description="Disordered" evidence="6">
    <location>
        <begin position="232"/>
        <end position="256"/>
    </location>
</feature>
<dbReference type="PANTHER" id="PTHR23110">
    <property type="entry name" value="BTB DOMAIN TRANSCRIPTION FACTOR"/>
    <property type="match status" value="1"/>
</dbReference>